<dbReference type="OrthoDB" id="5789289at2759"/>
<evidence type="ECO:0000313" key="3">
    <source>
        <dbReference type="Proteomes" id="UP000218231"/>
    </source>
</evidence>
<organism evidence="2 3">
    <name type="scientific">Diploscapter pachys</name>
    <dbReference type="NCBI Taxonomy" id="2018661"/>
    <lineage>
        <taxon>Eukaryota</taxon>
        <taxon>Metazoa</taxon>
        <taxon>Ecdysozoa</taxon>
        <taxon>Nematoda</taxon>
        <taxon>Chromadorea</taxon>
        <taxon>Rhabditida</taxon>
        <taxon>Rhabditina</taxon>
        <taxon>Rhabditomorpha</taxon>
        <taxon>Rhabditoidea</taxon>
        <taxon>Rhabditidae</taxon>
        <taxon>Diploscapter</taxon>
    </lineage>
</organism>
<evidence type="ECO:0000313" key="2">
    <source>
        <dbReference type="EMBL" id="PAV89966.1"/>
    </source>
</evidence>
<keyword evidence="1" id="KW-1133">Transmembrane helix</keyword>
<reference evidence="2 3" key="1">
    <citation type="journal article" date="2017" name="Curr. Biol.">
        <title>Genome architecture and evolution of a unichromosomal asexual nematode.</title>
        <authorList>
            <person name="Fradin H."/>
            <person name="Zegar C."/>
            <person name="Gutwein M."/>
            <person name="Lucas J."/>
            <person name="Kovtun M."/>
            <person name="Corcoran D."/>
            <person name="Baugh L.R."/>
            <person name="Kiontke K."/>
            <person name="Gunsalus K."/>
            <person name="Fitch D.H."/>
            <person name="Piano F."/>
        </authorList>
    </citation>
    <scope>NUCLEOTIDE SEQUENCE [LARGE SCALE GENOMIC DNA]</scope>
    <source>
        <strain evidence="2">PF1309</strain>
    </source>
</reference>
<comment type="caution">
    <text evidence="2">The sequence shown here is derived from an EMBL/GenBank/DDBJ whole genome shotgun (WGS) entry which is preliminary data.</text>
</comment>
<keyword evidence="1" id="KW-0812">Transmembrane</keyword>
<name>A0A2A2LUR2_9BILA</name>
<dbReference type="AlphaFoldDB" id="A0A2A2LUR2"/>
<feature type="transmembrane region" description="Helical" evidence="1">
    <location>
        <begin position="81"/>
        <end position="103"/>
    </location>
</feature>
<keyword evidence="3" id="KW-1185">Reference proteome</keyword>
<accession>A0A2A2LUR2</accession>
<protein>
    <submittedName>
        <fullName evidence="2">Uncharacterized protein</fullName>
    </submittedName>
</protein>
<dbReference type="Proteomes" id="UP000218231">
    <property type="component" value="Unassembled WGS sequence"/>
</dbReference>
<gene>
    <name evidence="2" type="ORF">WR25_10544</name>
</gene>
<keyword evidence="1" id="KW-0472">Membrane</keyword>
<feature type="transmembrane region" description="Helical" evidence="1">
    <location>
        <begin position="46"/>
        <end position="69"/>
    </location>
</feature>
<proteinExistence type="predicted"/>
<sequence>MLLFDKVPIPEYFTNLVKFDNIDFELTNPAFRCLLKKVHVVNAAKVMILIELLLIMPLCLIFIFPWSLLWIGHHEDTLTRIAIVMVIKFVVILIMVIFFWRFVVYHTTRKYFAAKADGTVHDEVGKPAVIQKLLTPI</sequence>
<dbReference type="EMBL" id="LIAE01006416">
    <property type="protein sequence ID" value="PAV89966.1"/>
    <property type="molecule type" value="Genomic_DNA"/>
</dbReference>
<evidence type="ECO:0000256" key="1">
    <source>
        <dbReference type="SAM" id="Phobius"/>
    </source>
</evidence>